<dbReference type="PANTHER" id="PTHR42852:SF6">
    <property type="entry name" value="THIOL:DISULFIDE INTERCHANGE PROTEIN DSBE"/>
    <property type="match status" value="1"/>
</dbReference>
<evidence type="ECO:0000256" key="1">
    <source>
        <dbReference type="ARBA" id="ARBA00004196"/>
    </source>
</evidence>
<keyword evidence="7" id="KW-1185">Reference proteome</keyword>
<protein>
    <recommendedName>
        <fullName evidence="5">Thioredoxin domain-containing protein</fullName>
    </recommendedName>
</protein>
<gene>
    <name evidence="6" type="ORF">GCM10023230_04560</name>
</gene>
<dbReference type="RefSeq" id="WP_264544353.1">
    <property type="nucleotide sequence ID" value="NZ_BAABIP010000007.1"/>
</dbReference>
<dbReference type="InterPro" id="IPR012336">
    <property type="entry name" value="Thioredoxin-like_fold"/>
</dbReference>
<comment type="subcellular location">
    <subcellularLocation>
        <location evidence="1">Cell envelope</location>
    </subcellularLocation>
</comment>
<dbReference type="EMBL" id="BAABIP010000007">
    <property type="protein sequence ID" value="GAA4759298.1"/>
    <property type="molecule type" value="Genomic_DNA"/>
</dbReference>
<reference evidence="7" key="1">
    <citation type="journal article" date="2019" name="Int. J. Syst. Evol. Microbiol.">
        <title>The Global Catalogue of Microorganisms (GCM) 10K type strain sequencing project: providing services to taxonomists for standard genome sequencing and annotation.</title>
        <authorList>
            <consortium name="The Broad Institute Genomics Platform"/>
            <consortium name="The Broad Institute Genome Sequencing Center for Infectious Disease"/>
            <person name="Wu L."/>
            <person name="Ma J."/>
        </authorList>
    </citation>
    <scope>NUCLEOTIDE SEQUENCE [LARGE SCALE GENOMIC DNA]</scope>
    <source>
        <strain evidence="7">JCM 18198</strain>
    </source>
</reference>
<proteinExistence type="predicted"/>
<dbReference type="SUPFAM" id="SSF52833">
    <property type="entry name" value="Thioredoxin-like"/>
    <property type="match status" value="1"/>
</dbReference>
<keyword evidence="4" id="KW-0676">Redox-active center</keyword>
<keyword evidence="2" id="KW-0201">Cytochrome c-type biogenesis</keyword>
<evidence type="ECO:0000256" key="4">
    <source>
        <dbReference type="ARBA" id="ARBA00023284"/>
    </source>
</evidence>
<name>A0ABP8ZKM1_9FLAO</name>
<evidence type="ECO:0000256" key="3">
    <source>
        <dbReference type="ARBA" id="ARBA00023157"/>
    </source>
</evidence>
<dbReference type="PROSITE" id="PS51352">
    <property type="entry name" value="THIOREDOXIN_2"/>
    <property type="match status" value="1"/>
</dbReference>
<dbReference type="CDD" id="cd02966">
    <property type="entry name" value="TlpA_like_family"/>
    <property type="match status" value="1"/>
</dbReference>
<dbReference type="InterPro" id="IPR036249">
    <property type="entry name" value="Thioredoxin-like_sf"/>
</dbReference>
<feature type="domain" description="Thioredoxin" evidence="5">
    <location>
        <begin position="15"/>
        <end position="168"/>
    </location>
</feature>
<dbReference type="InterPro" id="IPR050553">
    <property type="entry name" value="Thioredoxin_ResA/DsbE_sf"/>
</dbReference>
<evidence type="ECO:0000259" key="5">
    <source>
        <dbReference type="PROSITE" id="PS51352"/>
    </source>
</evidence>
<accession>A0ABP8ZKM1</accession>
<evidence type="ECO:0000313" key="6">
    <source>
        <dbReference type="EMBL" id="GAA4759298.1"/>
    </source>
</evidence>
<organism evidence="6 7">
    <name type="scientific">Flavobacterium hankyongi</name>
    <dbReference type="NCBI Taxonomy" id="1176532"/>
    <lineage>
        <taxon>Bacteria</taxon>
        <taxon>Pseudomonadati</taxon>
        <taxon>Bacteroidota</taxon>
        <taxon>Flavobacteriia</taxon>
        <taxon>Flavobacteriales</taxon>
        <taxon>Flavobacteriaceae</taxon>
        <taxon>Flavobacterium</taxon>
    </lineage>
</organism>
<keyword evidence="3" id="KW-1015">Disulfide bond</keyword>
<dbReference type="PANTHER" id="PTHR42852">
    <property type="entry name" value="THIOL:DISULFIDE INTERCHANGE PROTEIN DSBE"/>
    <property type="match status" value="1"/>
</dbReference>
<dbReference type="Pfam" id="PF13905">
    <property type="entry name" value="Thioredoxin_8"/>
    <property type="match status" value="1"/>
</dbReference>
<dbReference type="Gene3D" id="3.40.30.10">
    <property type="entry name" value="Glutaredoxin"/>
    <property type="match status" value="1"/>
</dbReference>
<dbReference type="Proteomes" id="UP001500141">
    <property type="component" value="Unassembled WGS sequence"/>
</dbReference>
<evidence type="ECO:0000256" key="2">
    <source>
        <dbReference type="ARBA" id="ARBA00022748"/>
    </source>
</evidence>
<dbReference type="InterPro" id="IPR013766">
    <property type="entry name" value="Thioredoxin_domain"/>
</dbReference>
<comment type="caution">
    <text evidence="6">The sequence shown here is derived from an EMBL/GenBank/DDBJ whole genome shotgun (WGS) entry which is preliminary data.</text>
</comment>
<evidence type="ECO:0000313" key="7">
    <source>
        <dbReference type="Proteomes" id="UP001500141"/>
    </source>
</evidence>
<sequence>MLQKIIIVSISILTFSLCEESAQFKNPNIKNIENTQFEINSLDQIIEENKGKVIYVDFWASWCLPCRKEMPNSLKLHKKYKDKVVFVYLSIDLEKGDWEKACVKESLLDLKYNLMTIGFKKSEALKGVKLESIPRYMIFDKEGKLANVDAPRPSDKNIHKEFDKYLLD</sequence>